<keyword evidence="1" id="KW-1133">Transmembrane helix</keyword>
<feature type="transmembrane region" description="Helical" evidence="1">
    <location>
        <begin position="148"/>
        <end position="171"/>
    </location>
</feature>
<name>A0A6M8J4U3_9ACTN</name>
<protein>
    <submittedName>
        <fullName evidence="2">Uncharacterized protein</fullName>
    </submittedName>
</protein>
<keyword evidence="3" id="KW-1185">Reference proteome</keyword>
<feature type="transmembrane region" description="Helical" evidence="1">
    <location>
        <begin position="12"/>
        <end position="33"/>
    </location>
</feature>
<gene>
    <name evidence="2" type="ORF">HLV38_00280</name>
</gene>
<reference evidence="3" key="1">
    <citation type="submission" date="2020-05" db="EMBL/GenBank/DDBJ databases">
        <title>Novel species in genus Nocardioides.</title>
        <authorList>
            <person name="Zhang G."/>
        </authorList>
    </citation>
    <scope>NUCLEOTIDE SEQUENCE [LARGE SCALE GENOMIC DNA]</scope>
    <source>
        <strain evidence="3">zg-1050</strain>
    </source>
</reference>
<feature type="transmembrane region" description="Helical" evidence="1">
    <location>
        <begin position="69"/>
        <end position="94"/>
    </location>
</feature>
<dbReference type="RefSeq" id="WP_173163376.1">
    <property type="nucleotide sequence ID" value="NZ_CP053716.1"/>
</dbReference>
<dbReference type="AlphaFoldDB" id="A0A6M8J4U3"/>
<dbReference type="Proteomes" id="UP000503297">
    <property type="component" value="Chromosome"/>
</dbReference>
<evidence type="ECO:0000313" key="2">
    <source>
        <dbReference type="EMBL" id="QKF06728.1"/>
    </source>
</evidence>
<feature type="transmembrane region" description="Helical" evidence="1">
    <location>
        <begin position="183"/>
        <end position="204"/>
    </location>
</feature>
<sequence>MLAKLRKGVAPFGLVFGLGLLFALITRLGVVGLDAAGAFSYNYRAATAPYISTGSTLDQLCMALSGGTLIGFMTACGIALSLAVATVLVFAHVYPWKSGRCVAPMALVWGAACALVSFVCVGIVITGLFSGVQLHQISSKGGSGTGAILPLLFLCVATLIAAACCGLSTSLRDGEAGWVRRVLVAFVGCGLVLGVCTAGSFAAINSSPVSLPVAVGWLAGSLVANVGVMALFACRK</sequence>
<proteinExistence type="predicted"/>
<dbReference type="EMBL" id="CP053716">
    <property type="protein sequence ID" value="QKF06728.1"/>
    <property type="molecule type" value="Genomic_DNA"/>
</dbReference>
<organism evidence="2 3">
    <name type="scientific">Berryella wangjianweii</name>
    <dbReference type="NCBI Taxonomy" id="2734634"/>
    <lineage>
        <taxon>Bacteria</taxon>
        <taxon>Bacillati</taxon>
        <taxon>Actinomycetota</taxon>
        <taxon>Coriobacteriia</taxon>
        <taxon>Eggerthellales</taxon>
        <taxon>Eggerthellaceae</taxon>
        <taxon>Berryella</taxon>
    </lineage>
</organism>
<dbReference type="KEGG" id="bwa:HLV38_00280"/>
<evidence type="ECO:0000313" key="3">
    <source>
        <dbReference type="Proteomes" id="UP000503297"/>
    </source>
</evidence>
<feature type="transmembrane region" description="Helical" evidence="1">
    <location>
        <begin position="210"/>
        <end position="234"/>
    </location>
</feature>
<feature type="transmembrane region" description="Helical" evidence="1">
    <location>
        <begin position="106"/>
        <end position="128"/>
    </location>
</feature>
<evidence type="ECO:0000256" key="1">
    <source>
        <dbReference type="SAM" id="Phobius"/>
    </source>
</evidence>
<keyword evidence="1" id="KW-0472">Membrane</keyword>
<accession>A0A6M8J4U3</accession>
<keyword evidence="1" id="KW-0812">Transmembrane</keyword>